<feature type="region of interest" description="Disordered" evidence="1">
    <location>
        <begin position="221"/>
        <end position="250"/>
    </location>
</feature>
<evidence type="ECO:0000256" key="2">
    <source>
        <dbReference type="SAM" id="SignalP"/>
    </source>
</evidence>
<dbReference type="SUPFAM" id="SSF50346">
    <property type="entry name" value="PRC-barrel domain"/>
    <property type="match status" value="1"/>
</dbReference>
<name>A0A4V5NNJ0_9RHOB</name>
<sequence length="459" mass="49595">MTRNKTQIRVWLLGTAMTVALAGPSAAQAPALMSEEEMADLVEECRLVADDYAQLGDEQIVTREEMTRILTLNQATECDTVRQRLTQEDSAVATDEVQLEQQAVIEGQAQVRVPDPQVDVQVPPPQVTVRKAQPQVQISEQPTDIQVRQEQPRISIEVPQILVTVEIPAPTIYIRSSQPDVQVSNADPEVEVVQGDPQVSVRQGDPELTVDLDVDQDADAAETATTQAQGATDQAATGEAQAGVTSRTEGNVRLGTGEAQVEMVQPEGEAEYNYTQAEPQVSFEQAEAQVTVTMPDQPTVELVTVGEPSVTFETEEERQARRQQERQQQQAAGQPAAEQQTGQQPAPQQQAGQQPAAGLPQTVTVGQLMDMRVVGAEGEDVGTPHAIVGEGDQVMLVLRDGGFLGFGGREIGIPISRVMFGGDHLQLSTMTAEEIESAGGFEFDDNARLEDSREIEISG</sequence>
<feature type="signal peptide" evidence="2">
    <location>
        <begin position="1"/>
        <end position="22"/>
    </location>
</feature>
<dbReference type="Proteomes" id="UP000306340">
    <property type="component" value="Unassembled WGS sequence"/>
</dbReference>
<comment type="caution">
    <text evidence="3">The sequence shown here is derived from an EMBL/GenBank/DDBJ whole genome shotgun (WGS) entry which is preliminary data.</text>
</comment>
<dbReference type="RefSeq" id="WP_136793696.1">
    <property type="nucleotide sequence ID" value="NZ_SWAU01000198.1"/>
</dbReference>
<evidence type="ECO:0000256" key="1">
    <source>
        <dbReference type="SAM" id="MobiDB-lite"/>
    </source>
</evidence>
<evidence type="ECO:0000313" key="4">
    <source>
        <dbReference type="Proteomes" id="UP000306340"/>
    </source>
</evidence>
<gene>
    <name evidence="3" type="ORF">FAZ78_17420</name>
</gene>
<feature type="region of interest" description="Disordered" evidence="1">
    <location>
        <begin position="306"/>
        <end position="357"/>
    </location>
</feature>
<feature type="compositionally biased region" description="Low complexity" evidence="1">
    <location>
        <begin position="221"/>
        <end position="243"/>
    </location>
</feature>
<dbReference type="InterPro" id="IPR011033">
    <property type="entry name" value="PRC_barrel-like_sf"/>
</dbReference>
<dbReference type="AlphaFoldDB" id="A0A4V5NNJ0"/>
<dbReference type="EMBL" id="SWAU01000198">
    <property type="protein sequence ID" value="TKA95337.1"/>
    <property type="molecule type" value="Genomic_DNA"/>
</dbReference>
<feature type="compositionally biased region" description="Low complexity" evidence="1">
    <location>
        <begin position="326"/>
        <end position="357"/>
    </location>
</feature>
<keyword evidence="2" id="KW-0732">Signal</keyword>
<accession>A0A4V5NNJ0</accession>
<organism evidence="3 4">
    <name type="scientific">Cereibacter changlensis</name>
    <dbReference type="NCBI Taxonomy" id="402884"/>
    <lineage>
        <taxon>Bacteria</taxon>
        <taxon>Pseudomonadati</taxon>
        <taxon>Pseudomonadota</taxon>
        <taxon>Alphaproteobacteria</taxon>
        <taxon>Rhodobacterales</taxon>
        <taxon>Paracoccaceae</taxon>
        <taxon>Cereibacter</taxon>
    </lineage>
</organism>
<protein>
    <submittedName>
        <fullName evidence="3">Uncharacterized protein</fullName>
    </submittedName>
</protein>
<reference evidence="3 4" key="1">
    <citation type="submission" date="2019-04" db="EMBL/GenBank/DDBJ databases">
        <title>Crypto-aerobic microbial life in anoxic (sulfidic) marine sediments.</title>
        <authorList>
            <person name="Bhattacharya S."/>
            <person name="Roy C."/>
            <person name="Mondal N."/>
            <person name="Sarkar J."/>
            <person name="Mandal S."/>
            <person name="Rameez M.J."/>
            <person name="Ghosh W."/>
        </authorList>
    </citation>
    <scope>NUCLEOTIDE SEQUENCE [LARGE SCALE GENOMIC DNA]</scope>
    <source>
        <strain evidence="3 4">SBBC</strain>
    </source>
</reference>
<feature type="chain" id="PRO_5021014123" evidence="2">
    <location>
        <begin position="23"/>
        <end position="459"/>
    </location>
</feature>
<proteinExistence type="predicted"/>
<evidence type="ECO:0000313" key="3">
    <source>
        <dbReference type="EMBL" id="TKA95337.1"/>
    </source>
</evidence>
<dbReference type="Gene3D" id="2.30.30.240">
    <property type="entry name" value="PRC-barrel domain"/>
    <property type="match status" value="1"/>
</dbReference>